<geneLocation type="plasmid" evidence="1 2">
    <name>pJCM12272</name>
</geneLocation>
<keyword evidence="2" id="KW-1185">Reference proteome</keyword>
<dbReference type="SUPFAM" id="SSF46785">
    <property type="entry name" value="Winged helix' DNA-binding domain"/>
    <property type="match status" value="1"/>
</dbReference>
<dbReference type="RefSeq" id="WP_064915486.1">
    <property type="nucleotide sequence ID" value="NZ_AP022566.1"/>
</dbReference>
<dbReference type="AlphaFoldDB" id="A0A6N4V2C9"/>
<name>A0A6N4V2C9_9MYCO</name>
<reference evidence="1 2" key="1">
    <citation type="journal article" date="2019" name="Emerg. Microbes Infect.">
        <title>Comprehensive subspecies identification of 175 nontuberculous mycobacteria species based on 7547 genomic profiles.</title>
        <authorList>
            <person name="Matsumoto Y."/>
            <person name="Kinjo T."/>
            <person name="Motooka D."/>
            <person name="Nabeya D."/>
            <person name="Jung N."/>
            <person name="Uechi K."/>
            <person name="Horii T."/>
            <person name="Iida T."/>
            <person name="Fujita J."/>
            <person name="Nakamura S."/>
        </authorList>
    </citation>
    <scope>NUCLEOTIDE SEQUENCE [LARGE SCALE GENOMIC DNA]</scope>
    <source>
        <strain evidence="1 2">JCM 12272</strain>
        <plasmid evidence="1">pJCM12272</plasmid>
    </source>
</reference>
<protein>
    <submittedName>
        <fullName evidence="1">Uncharacterized protein</fullName>
    </submittedName>
</protein>
<dbReference type="EMBL" id="AP022566">
    <property type="protein sequence ID" value="BBX30698.1"/>
    <property type="molecule type" value="Genomic_DNA"/>
</dbReference>
<dbReference type="KEGG" id="malv:MALV_58230"/>
<proteinExistence type="predicted"/>
<keyword evidence="1" id="KW-0614">Plasmid</keyword>
<accession>A0A6N4V2C9</accession>
<gene>
    <name evidence="1" type="ORF">MALV_58230</name>
</gene>
<organism evidence="1 2">
    <name type="scientific">Mycolicibacterium alvei</name>
    <dbReference type="NCBI Taxonomy" id="67081"/>
    <lineage>
        <taxon>Bacteria</taxon>
        <taxon>Bacillati</taxon>
        <taxon>Actinomycetota</taxon>
        <taxon>Actinomycetes</taxon>
        <taxon>Mycobacteriales</taxon>
        <taxon>Mycobacteriaceae</taxon>
        <taxon>Mycolicibacterium</taxon>
    </lineage>
</organism>
<dbReference type="InterPro" id="IPR036390">
    <property type="entry name" value="WH_DNA-bd_sf"/>
</dbReference>
<evidence type="ECO:0000313" key="2">
    <source>
        <dbReference type="Proteomes" id="UP000466906"/>
    </source>
</evidence>
<evidence type="ECO:0000313" key="1">
    <source>
        <dbReference type="EMBL" id="BBX30698.1"/>
    </source>
</evidence>
<sequence>MTVSDNDSPTGLPERLLDVLASGRAMTTSEIRDCVQGPSSGARPVVHEDVYGALIRMESRGLVQRARVAGRRKVYWRNTVGGGQKPSVVGVLLRAQQLATVQWSPRQFDIEECLLRAWIACGMPGDLNTIVARVAASLPGGDLDAFNRAPERTRSDVAALFAASVQPLIGGVA</sequence>
<dbReference type="Proteomes" id="UP000466906">
    <property type="component" value="Plasmid pJCM12272"/>
</dbReference>